<dbReference type="Pfam" id="PF01872">
    <property type="entry name" value="RibD_C"/>
    <property type="match status" value="1"/>
</dbReference>
<proteinExistence type="predicted"/>
<dbReference type="PANTHER" id="PTHR38011">
    <property type="entry name" value="DIHYDROFOLATE REDUCTASE FAMILY PROTEIN (AFU_ORTHOLOGUE AFUA_8G06820)"/>
    <property type="match status" value="1"/>
</dbReference>
<dbReference type="InterPro" id="IPR024072">
    <property type="entry name" value="DHFR-like_dom_sf"/>
</dbReference>
<dbReference type="InterPro" id="IPR002734">
    <property type="entry name" value="RibDG_C"/>
</dbReference>
<dbReference type="GO" id="GO:0009231">
    <property type="term" value="P:riboflavin biosynthetic process"/>
    <property type="evidence" value="ECO:0007669"/>
    <property type="project" value="InterPro"/>
</dbReference>
<dbReference type="Gene3D" id="3.40.430.10">
    <property type="entry name" value="Dihydrofolate Reductase, subunit A"/>
    <property type="match status" value="1"/>
</dbReference>
<evidence type="ECO:0000313" key="2">
    <source>
        <dbReference type="EMBL" id="ACU62606.1"/>
    </source>
</evidence>
<dbReference type="EMBL" id="CP001699">
    <property type="protein sequence ID" value="ACU62606.1"/>
    <property type="molecule type" value="Genomic_DNA"/>
</dbReference>
<reference evidence="2 3" key="2">
    <citation type="journal article" date="2010" name="Stand. Genomic Sci.">
        <title>Complete genome sequence of Chitinophaga pinensis type strain (UQM 2034).</title>
        <authorList>
            <person name="Glavina Del Rio T."/>
            <person name="Abt B."/>
            <person name="Spring S."/>
            <person name="Lapidus A."/>
            <person name="Nolan M."/>
            <person name="Tice H."/>
            <person name="Copeland A."/>
            <person name="Cheng J.F."/>
            <person name="Chen F."/>
            <person name="Bruce D."/>
            <person name="Goodwin L."/>
            <person name="Pitluck S."/>
            <person name="Ivanova N."/>
            <person name="Mavromatis K."/>
            <person name="Mikhailova N."/>
            <person name="Pati A."/>
            <person name="Chen A."/>
            <person name="Palaniappan K."/>
            <person name="Land M."/>
            <person name="Hauser L."/>
            <person name="Chang Y.J."/>
            <person name="Jeffries C.D."/>
            <person name="Chain P."/>
            <person name="Saunders E."/>
            <person name="Detter J.C."/>
            <person name="Brettin T."/>
            <person name="Rohde M."/>
            <person name="Goker M."/>
            <person name="Bristow J."/>
            <person name="Eisen J.A."/>
            <person name="Markowitz V."/>
            <person name="Hugenholtz P."/>
            <person name="Kyrpides N.C."/>
            <person name="Klenk H.P."/>
            <person name="Lucas S."/>
        </authorList>
    </citation>
    <scope>NUCLEOTIDE SEQUENCE [LARGE SCALE GENOMIC DNA]</scope>
    <source>
        <strain evidence="3">ATCC 43595 / DSM 2588 / LMG 13176 / NBRC 15968 / NCIMB 11800 / UQM 2034</strain>
    </source>
</reference>
<dbReference type="OrthoDB" id="195113at2"/>
<name>A0A979G895_CHIPD</name>
<dbReference type="AlphaFoldDB" id="A0A979G895"/>
<dbReference type="RefSeq" id="WP_012792774.1">
    <property type="nucleotide sequence ID" value="NC_013132.1"/>
</dbReference>
<gene>
    <name evidence="2" type="ordered locus">Cpin_5175</name>
</gene>
<dbReference type="InterPro" id="IPR050765">
    <property type="entry name" value="Riboflavin_Biosynth_HTPR"/>
</dbReference>
<dbReference type="PANTHER" id="PTHR38011:SF2">
    <property type="entry name" value="BIFUNCTIONAL DEAMINASE-REDUCTASE DOMAIN PROTEIN"/>
    <property type="match status" value="1"/>
</dbReference>
<evidence type="ECO:0000259" key="1">
    <source>
        <dbReference type="Pfam" id="PF01872"/>
    </source>
</evidence>
<protein>
    <submittedName>
        <fullName evidence="2">Bifunctional deaminase-reductase domain protein</fullName>
    </submittedName>
</protein>
<dbReference type="Proteomes" id="UP000002215">
    <property type="component" value="Chromosome"/>
</dbReference>
<accession>A0A979G895</accession>
<reference evidence="3" key="1">
    <citation type="submission" date="2009-08" db="EMBL/GenBank/DDBJ databases">
        <title>The complete genome of Chitinophaga pinensis DSM 2588.</title>
        <authorList>
            <consortium name="US DOE Joint Genome Institute (JGI-PGF)"/>
            <person name="Lucas S."/>
            <person name="Copeland A."/>
            <person name="Lapidus A."/>
            <person name="Glavina del Rio T."/>
            <person name="Dalin E."/>
            <person name="Tice H."/>
            <person name="Bruce D."/>
            <person name="Goodwin L."/>
            <person name="Pitluck S."/>
            <person name="Kyrpides N."/>
            <person name="Mavromatis K."/>
            <person name="Ivanova N."/>
            <person name="Mikhailova N."/>
            <person name="Sims D."/>
            <person name="Meinche L."/>
            <person name="Brettin T."/>
            <person name="Detter J.C."/>
            <person name="Han C."/>
            <person name="Larimer F."/>
            <person name="Land M."/>
            <person name="Hauser L."/>
            <person name="Markowitz V."/>
            <person name="Cheng J.-F."/>
            <person name="Hugenholtz P."/>
            <person name="Woyke T."/>
            <person name="Wu D."/>
            <person name="Spring S."/>
            <person name="Klenk H.-P."/>
            <person name="Eisen J.A."/>
        </authorList>
    </citation>
    <scope>NUCLEOTIDE SEQUENCE [LARGE SCALE GENOMIC DNA]</scope>
    <source>
        <strain evidence="3">ATCC 43595 / DSM 2588 / LMG 13176 / NBRC 15968 / NCIMB 11800 / UQM 2034</strain>
    </source>
</reference>
<dbReference type="KEGG" id="cpi:Cpin_5175"/>
<evidence type="ECO:0000313" key="3">
    <source>
        <dbReference type="Proteomes" id="UP000002215"/>
    </source>
</evidence>
<feature type="domain" description="Bacterial bifunctional deaminase-reductase C-terminal" evidence="1">
    <location>
        <begin position="2"/>
        <end position="185"/>
    </location>
</feature>
<dbReference type="GO" id="GO:0008703">
    <property type="term" value="F:5-amino-6-(5-phosphoribosylamino)uracil reductase activity"/>
    <property type="evidence" value="ECO:0007669"/>
    <property type="project" value="InterPro"/>
</dbReference>
<sequence length="219" mass="24544">MRKVIVTMFMTMDGVLQAPGGADEDTSNGFEWGGWSFPYGDDLTDQQLAKIMSEPYDLLLGRRTYEIFAAYWPYHADNPIGEMFNRIQKYVVATTPVDLSWKHSTLISENVVDALKQLKSAEGPALLVHGSSRLVQTLLAERLIDELHMWIHPITLGKGKQLFQEGTRPQQWKLVETVVGDKGMIIASYVPDGEVQTASIPDGELNEAEIARREKHAKA</sequence>
<organism evidence="2 3">
    <name type="scientific">Chitinophaga pinensis (strain ATCC 43595 / DSM 2588 / LMG 13176 / NBRC 15968 / NCIMB 11800 / UQM 2034)</name>
    <dbReference type="NCBI Taxonomy" id="485918"/>
    <lineage>
        <taxon>Bacteria</taxon>
        <taxon>Pseudomonadati</taxon>
        <taxon>Bacteroidota</taxon>
        <taxon>Chitinophagia</taxon>
        <taxon>Chitinophagales</taxon>
        <taxon>Chitinophagaceae</taxon>
        <taxon>Chitinophaga</taxon>
    </lineage>
</organism>
<dbReference type="SUPFAM" id="SSF53597">
    <property type="entry name" value="Dihydrofolate reductase-like"/>
    <property type="match status" value="1"/>
</dbReference>